<dbReference type="GO" id="GO:0016926">
    <property type="term" value="P:protein desumoylation"/>
    <property type="evidence" value="ECO:0007669"/>
    <property type="project" value="TreeGrafter"/>
</dbReference>
<dbReference type="GO" id="GO:0060255">
    <property type="term" value="P:regulation of macromolecule metabolic process"/>
    <property type="evidence" value="ECO:0007669"/>
    <property type="project" value="UniProtKB-ARBA"/>
</dbReference>
<dbReference type="SUPFAM" id="SSF49599">
    <property type="entry name" value="TRAF domain-like"/>
    <property type="match status" value="1"/>
</dbReference>
<dbReference type="PROSITE" id="PS50600">
    <property type="entry name" value="ULP_PROTEASE"/>
    <property type="match status" value="1"/>
</dbReference>
<comment type="similarity">
    <text evidence="1">Belongs to the peptidase C48 family.</text>
</comment>
<evidence type="ECO:0000256" key="4">
    <source>
        <dbReference type="ARBA" id="ARBA00022807"/>
    </source>
</evidence>
<dbReference type="GO" id="GO:0016929">
    <property type="term" value="F:deSUMOylase activity"/>
    <property type="evidence" value="ECO:0007669"/>
    <property type="project" value="TreeGrafter"/>
</dbReference>
<dbReference type="Gene3D" id="3.40.395.10">
    <property type="entry name" value="Adenoviral Proteinase, Chain A"/>
    <property type="match status" value="1"/>
</dbReference>
<evidence type="ECO:0000256" key="2">
    <source>
        <dbReference type="ARBA" id="ARBA00022670"/>
    </source>
</evidence>
<evidence type="ECO:0000313" key="7">
    <source>
        <dbReference type="WBParaSite" id="PDA_v2.g25459.t1"/>
    </source>
</evidence>
<feature type="domain" description="Ubiquitin-like protease family profile" evidence="5">
    <location>
        <begin position="555"/>
        <end position="718"/>
    </location>
</feature>
<evidence type="ECO:0000256" key="1">
    <source>
        <dbReference type="ARBA" id="ARBA00005234"/>
    </source>
</evidence>
<evidence type="ECO:0000256" key="3">
    <source>
        <dbReference type="ARBA" id="ARBA00022801"/>
    </source>
</evidence>
<reference evidence="7" key="1">
    <citation type="submission" date="2022-11" db="UniProtKB">
        <authorList>
            <consortium name="WormBaseParasite"/>
        </authorList>
    </citation>
    <scope>IDENTIFICATION</scope>
</reference>
<evidence type="ECO:0000313" key="6">
    <source>
        <dbReference type="Proteomes" id="UP000887578"/>
    </source>
</evidence>
<dbReference type="Proteomes" id="UP000887578">
    <property type="component" value="Unplaced"/>
</dbReference>
<dbReference type="SUPFAM" id="SSF54001">
    <property type="entry name" value="Cysteine proteinases"/>
    <property type="match status" value="1"/>
</dbReference>
<dbReference type="PANTHER" id="PTHR12606:SF141">
    <property type="entry name" value="GH15225P-RELATED"/>
    <property type="match status" value="1"/>
</dbReference>
<dbReference type="InterPro" id="IPR011009">
    <property type="entry name" value="Kinase-like_dom_sf"/>
</dbReference>
<evidence type="ECO:0000259" key="5">
    <source>
        <dbReference type="PROSITE" id="PS50600"/>
    </source>
</evidence>
<organism evidence="6 7">
    <name type="scientific">Panagrolaimus davidi</name>
    <dbReference type="NCBI Taxonomy" id="227884"/>
    <lineage>
        <taxon>Eukaryota</taxon>
        <taxon>Metazoa</taxon>
        <taxon>Ecdysozoa</taxon>
        <taxon>Nematoda</taxon>
        <taxon>Chromadorea</taxon>
        <taxon>Rhabditida</taxon>
        <taxon>Tylenchina</taxon>
        <taxon>Panagrolaimomorpha</taxon>
        <taxon>Panagrolaimoidea</taxon>
        <taxon>Panagrolaimidae</taxon>
        <taxon>Panagrolaimus</taxon>
    </lineage>
</organism>
<proteinExistence type="inferred from homology"/>
<protein>
    <submittedName>
        <fullName evidence="7">Ubiquitin-like protease family profile domain-containing protein</fullName>
    </submittedName>
</protein>
<keyword evidence="6" id="KW-1185">Reference proteome</keyword>
<dbReference type="SUPFAM" id="SSF56112">
    <property type="entry name" value="Protein kinase-like (PK-like)"/>
    <property type="match status" value="1"/>
</dbReference>
<dbReference type="Pfam" id="PF02902">
    <property type="entry name" value="Peptidase_C48"/>
    <property type="match status" value="1"/>
</dbReference>
<dbReference type="InterPro" id="IPR038765">
    <property type="entry name" value="Papain-like_cys_pep_sf"/>
</dbReference>
<dbReference type="FunFam" id="3.40.395.10:FF:000001">
    <property type="entry name" value="Sentrin-specific protease 1"/>
    <property type="match status" value="1"/>
</dbReference>
<dbReference type="Gene3D" id="1.10.510.10">
    <property type="entry name" value="Transferase(Phosphotransferase) domain 1"/>
    <property type="match status" value="1"/>
</dbReference>
<keyword evidence="4" id="KW-0788">Thiol protease</keyword>
<dbReference type="WBParaSite" id="PDA_v2.g25459.t1">
    <property type="protein sequence ID" value="PDA_v2.g25459.t1"/>
    <property type="gene ID" value="PDA_v2.g25459"/>
</dbReference>
<keyword evidence="2" id="KW-0645">Protease</keyword>
<sequence>MARKYKKHDGTLKDVFWSSTSCRRLRYASISYHGKQKIRCIDEIQSWFYMIVEWTCGRLPWANFQSLKVLQMKKLFLKDGKKFLDGCPSAYLQILKLIGENQDNDYYNKSIYKQINNFLHQSIKNVKIHPFDWEVSKMKQQVIESKRNVNVASFEWKIKESSLLKRDFYPGTCELTDFKYIDKHKKAKYRIELYQRGIPYSKYQFGSWIILKLVNYNLHTNIEVKYTVKIPSADFTKKSHHIFEKNGEWEIYGCKIDELFNPKKKYFVDGIMNLKVEFEFNEVEIDFVEEINNLSIGATEEAYFDKSPDKTVYTYSPTWCAIYSFINHKTFPLRQIKTCMPNQCFISPIYFGGNEFKFYFELYPKLEESSDFEDGAWIFLYIKNLNEKTFIESKYRFSVTDAKYLSKGRQFFKRFNEWQKHGIKINEIMKRKFLSKQKKEISLSIEIYFAIDFKKVVHENKENEEGDVHDVSLESSDIDDTSEVSTSVTTISTEQNNYFPPTDTWLKNECDLIVVDIPKGSEFFPLLPPEALQLIKLAWNRRANEDKIFVVTREVKIIRKDLLNLSGLNWLNDEVVNFYLDLVVKRSTEDDSLPRVYAFQTFFYSTLIQKGYGSVKRFTRRIDVFDYNIWIVPVHLTNHWCMAIVDVRNQLIEYYDSMLGQNRQVFEALSSYISAEMKDKKKQKINTDGWIQDRKQNIPTQQNGSDCGMFACKFAEYASRRAKIDFDQIHMPYFRKRMVWEILQQRIM</sequence>
<name>A0A914QE42_9BILA</name>
<dbReference type="GO" id="GO:0080090">
    <property type="term" value="P:regulation of primary metabolic process"/>
    <property type="evidence" value="ECO:0007669"/>
    <property type="project" value="UniProtKB-ARBA"/>
</dbReference>
<dbReference type="PANTHER" id="PTHR12606">
    <property type="entry name" value="SENTRIN/SUMO-SPECIFIC PROTEASE"/>
    <property type="match status" value="1"/>
</dbReference>
<dbReference type="AlphaFoldDB" id="A0A914QE42"/>
<accession>A0A914QE42</accession>
<keyword evidence="3" id="KW-0378">Hydrolase</keyword>
<dbReference type="InterPro" id="IPR003653">
    <property type="entry name" value="Peptidase_C48_C"/>
</dbReference>
<dbReference type="GO" id="GO:0006508">
    <property type="term" value="P:proteolysis"/>
    <property type="evidence" value="ECO:0007669"/>
    <property type="project" value="UniProtKB-KW"/>
</dbReference>
<dbReference type="GO" id="GO:0005634">
    <property type="term" value="C:nucleus"/>
    <property type="evidence" value="ECO:0007669"/>
    <property type="project" value="TreeGrafter"/>
</dbReference>